<comment type="function">
    <text evidence="6">Methylates the ribose at the nucleotide 34 wobble position in the two leucyl isoacceptors tRNA(Leu)(CmAA) and tRNA(Leu)(cmnm5UmAA). Catalyzes the methyl transfer from S-adenosyl-L-methionine to the 2'-OH of the wobble nucleotide.</text>
</comment>
<keyword evidence="4 6" id="KW-0949">S-adenosyl-L-methionine</keyword>
<comment type="caution">
    <text evidence="9">The sequence shown here is derived from an EMBL/GenBank/DDBJ whole genome shotgun (WGS) entry which is preliminary data.</text>
</comment>
<dbReference type="InterPro" id="IPR016914">
    <property type="entry name" value="TrmL"/>
</dbReference>
<keyword evidence="2 6" id="KW-0489">Methyltransferase</keyword>
<name>A0A1F6H0Q5_9PROT</name>
<dbReference type="EC" id="2.1.1.207" evidence="6"/>
<dbReference type="GO" id="GO:0002130">
    <property type="term" value="P:wobble position ribose methylation"/>
    <property type="evidence" value="ECO:0007669"/>
    <property type="project" value="TreeGrafter"/>
</dbReference>
<dbReference type="InterPro" id="IPR029028">
    <property type="entry name" value="Alpha/beta_knot_MTases"/>
</dbReference>
<comment type="catalytic activity">
    <reaction evidence="6">
        <text>5-carboxymethylaminomethyluridine(34) in tRNA(Leu) + S-adenosyl-L-methionine = 5-carboxymethylaminomethyl-2'-O-methyluridine(34) in tRNA(Leu) + S-adenosyl-L-homocysteine + H(+)</text>
        <dbReference type="Rhea" id="RHEA:43088"/>
        <dbReference type="Rhea" id="RHEA-COMP:10333"/>
        <dbReference type="Rhea" id="RHEA-COMP:10334"/>
        <dbReference type="ChEBI" id="CHEBI:15378"/>
        <dbReference type="ChEBI" id="CHEBI:57856"/>
        <dbReference type="ChEBI" id="CHEBI:59789"/>
        <dbReference type="ChEBI" id="CHEBI:74508"/>
        <dbReference type="ChEBI" id="CHEBI:74511"/>
        <dbReference type="EC" id="2.1.1.207"/>
    </reaction>
</comment>
<comment type="subunit">
    <text evidence="6">Homodimer.</text>
</comment>
<dbReference type="PIRSF" id="PIRSF029256">
    <property type="entry name" value="SpoU_TrmH_prd"/>
    <property type="match status" value="1"/>
</dbReference>
<evidence type="ECO:0000259" key="8">
    <source>
        <dbReference type="Pfam" id="PF00588"/>
    </source>
</evidence>
<organism evidence="9 10">
    <name type="scientific">Candidatus Lambdaproteobacteria bacterium RIFOXYD2_FULL_56_26</name>
    <dbReference type="NCBI Taxonomy" id="1817773"/>
    <lineage>
        <taxon>Bacteria</taxon>
        <taxon>Pseudomonadati</taxon>
        <taxon>Pseudomonadota</taxon>
        <taxon>Candidatus Lambdaproteobacteria</taxon>
    </lineage>
</organism>
<evidence type="ECO:0000256" key="4">
    <source>
        <dbReference type="ARBA" id="ARBA00022691"/>
    </source>
</evidence>
<evidence type="ECO:0000256" key="7">
    <source>
        <dbReference type="PIRSR" id="PIRSR029256-1"/>
    </source>
</evidence>
<dbReference type="GO" id="GO:0003723">
    <property type="term" value="F:RNA binding"/>
    <property type="evidence" value="ECO:0007669"/>
    <property type="project" value="InterPro"/>
</dbReference>
<dbReference type="GO" id="GO:0005737">
    <property type="term" value="C:cytoplasm"/>
    <property type="evidence" value="ECO:0007669"/>
    <property type="project" value="UniProtKB-SubCell"/>
</dbReference>
<feature type="domain" description="tRNA/rRNA methyltransferase SpoU type" evidence="8">
    <location>
        <begin position="2"/>
        <end position="142"/>
    </location>
</feature>
<evidence type="ECO:0000256" key="6">
    <source>
        <dbReference type="HAMAP-Rule" id="MF_01885"/>
    </source>
</evidence>
<comment type="subcellular location">
    <subcellularLocation>
        <location evidence="6">Cytoplasm</location>
    </subcellularLocation>
</comment>
<evidence type="ECO:0000256" key="1">
    <source>
        <dbReference type="ARBA" id="ARBA00022490"/>
    </source>
</evidence>
<dbReference type="InterPro" id="IPR001537">
    <property type="entry name" value="SpoU_MeTrfase"/>
</dbReference>
<dbReference type="CDD" id="cd18094">
    <property type="entry name" value="SpoU-like_TrmL"/>
    <property type="match status" value="1"/>
</dbReference>
<reference evidence="9 10" key="1">
    <citation type="journal article" date="2016" name="Nat. Commun.">
        <title>Thousands of microbial genomes shed light on interconnected biogeochemical processes in an aquifer system.</title>
        <authorList>
            <person name="Anantharaman K."/>
            <person name="Brown C.T."/>
            <person name="Hug L.A."/>
            <person name="Sharon I."/>
            <person name="Castelle C.J."/>
            <person name="Probst A.J."/>
            <person name="Thomas B.C."/>
            <person name="Singh A."/>
            <person name="Wilkins M.J."/>
            <person name="Karaoz U."/>
            <person name="Brodie E.L."/>
            <person name="Williams K.H."/>
            <person name="Hubbard S.S."/>
            <person name="Banfield J.F."/>
        </authorList>
    </citation>
    <scope>NUCLEOTIDE SEQUENCE [LARGE SCALE GENOMIC DNA]</scope>
</reference>
<accession>A0A1F6H0Q5</accession>
<dbReference type="GO" id="GO:0141098">
    <property type="term" value="F:tRNA (cytidine(34)-2'-O)-methyltransferase activity"/>
    <property type="evidence" value="ECO:0007669"/>
    <property type="project" value="RHEA"/>
</dbReference>
<feature type="binding site" evidence="6 7">
    <location>
        <position position="121"/>
    </location>
    <ligand>
        <name>S-adenosyl-L-methionine</name>
        <dbReference type="ChEBI" id="CHEBI:59789"/>
    </ligand>
</feature>
<comment type="similarity">
    <text evidence="6">Belongs to the class IV-like SAM-binding methyltransferase superfamily. RNA methyltransferase TrmH family. TrmL subfamily.</text>
</comment>
<evidence type="ECO:0000256" key="2">
    <source>
        <dbReference type="ARBA" id="ARBA00022603"/>
    </source>
</evidence>
<dbReference type="EMBL" id="MFNF01000008">
    <property type="protein sequence ID" value="OGH03975.1"/>
    <property type="molecule type" value="Genomic_DNA"/>
</dbReference>
<feature type="binding site" evidence="6 7">
    <location>
        <position position="100"/>
    </location>
    <ligand>
        <name>S-adenosyl-L-methionine</name>
        <dbReference type="ChEBI" id="CHEBI:59789"/>
    </ligand>
</feature>
<dbReference type="Pfam" id="PF00588">
    <property type="entry name" value="SpoU_methylase"/>
    <property type="match status" value="1"/>
</dbReference>
<feature type="binding site" evidence="6 7">
    <location>
        <position position="130"/>
    </location>
    <ligand>
        <name>S-adenosyl-L-methionine</name>
        <dbReference type="ChEBI" id="CHEBI:59789"/>
    </ligand>
</feature>
<evidence type="ECO:0000256" key="3">
    <source>
        <dbReference type="ARBA" id="ARBA00022679"/>
    </source>
</evidence>
<dbReference type="SUPFAM" id="SSF75217">
    <property type="entry name" value="alpha/beta knot"/>
    <property type="match status" value="1"/>
</dbReference>
<dbReference type="GO" id="GO:0141102">
    <property type="term" value="F:tRNA (5-carboxymethylaminomethyluridine(34)-2'-O)-methyltransferase activity"/>
    <property type="evidence" value="ECO:0007669"/>
    <property type="project" value="RHEA"/>
</dbReference>
<sequence>MFTLTLIEPEIPPNTGNIARLCAATGTRLEVVGPIGFSMDDKAVKRAGLDYWDQVDLLRILDKASFLDGLNPEQCHFFSTKALTPYHQAKYQPGDRLIFGAETRGLGPEILARFAHKTVLVPIFNPKVRSLNLSNTAALALYEALRQTGALDQPCW</sequence>
<evidence type="ECO:0000313" key="10">
    <source>
        <dbReference type="Proteomes" id="UP000177583"/>
    </source>
</evidence>
<keyword evidence="1 6" id="KW-0963">Cytoplasm</keyword>
<dbReference type="PANTHER" id="PTHR42971:SF1">
    <property type="entry name" value="TRNA (CYTIDINE(34)-2'-O)-METHYLTRANSFERASE"/>
    <property type="match status" value="1"/>
</dbReference>
<keyword evidence="3 6" id="KW-0808">Transferase</keyword>
<dbReference type="Gene3D" id="3.40.1280.10">
    <property type="match status" value="1"/>
</dbReference>
<protein>
    <recommendedName>
        <fullName evidence="6">tRNA (cytidine(34)-2'-O)-methyltransferase</fullName>
        <ecNumber evidence="6">2.1.1.207</ecNumber>
    </recommendedName>
    <alternativeName>
        <fullName evidence="6">tRNA (cytidine/uridine-2'-O-)-methyltransferase TrmL</fullName>
    </alternativeName>
</protein>
<dbReference type="PANTHER" id="PTHR42971">
    <property type="entry name" value="TRNA (CYTIDINE(34)-2'-O)-METHYLTRANSFERASE"/>
    <property type="match status" value="1"/>
</dbReference>
<dbReference type="InterPro" id="IPR029026">
    <property type="entry name" value="tRNA_m1G_MTases_N"/>
</dbReference>
<evidence type="ECO:0000256" key="5">
    <source>
        <dbReference type="ARBA" id="ARBA00022694"/>
    </source>
</evidence>
<dbReference type="Proteomes" id="UP000177583">
    <property type="component" value="Unassembled WGS sequence"/>
</dbReference>
<evidence type="ECO:0000313" key="9">
    <source>
        <dbReference type="EMBL" id="OGH03975.1"/>
    </source>
</evidence>
<comment type="catalytic activity">
    <reaction evidence="6">
        <text>cytidine(34) in tRNA + S-adenosyl-L-methionine = 2'-O-methylcytidine(34) in tRNA + S-adenosyl-L-homocysteine + H(+)</text>
        <dbReference type="Rhea" id="RHEA:43084"/>
        <dbReference type="Rhea" id="RHEA-COMP:10331"/>
        <dbReference type="Rhea" id="RHEA-COMP:10332"/>
        <dbReference type="ChEBI" id="CHEBI:15378"/>
        <dbReference type="ChEBI" id="CHEBI:57856"/>
        <dbReference type="ChEBI" id="CHEBI:59789"/>
        <dbReference type="ChEBI" id="CHEBI:74495"/>
        <dbReference type="ChEBI" id="CHEBI:82748"/>
        <dbReference type="EC" id="2.1.1.207"/>
    </reaction>
</comment>
<dbReference type="AlphaFoldDB" id="A0A1F6H0Q5"/>
<dbReference type="HAMAP" id="MF_01885">
    <property type="entry name" value="tRNA_methyltr_TrmL"/>
    <property type="match status" value="1"/>
</dbReference>
<proteinExistence type="inferred from homology"/>
<keyword evidence="5 6" id="KW-0819">tRNA processing</keyword>
<gene>
    <name evidence="6" type="primary">trmL</name>
    <name evidence="9" type="ORF">A2557_11155</name>
</gene>
<comment type="caution">
    <text evidence="6">Lacks conserved residue(s) required for the propagation of feature annotation.</text>
</comment>